<comment type="caution">
    <text evidence="14">The sequence shown here is derived from an EMBL/GenBank/DDBJ whole genome shotgun (WGS) entry which is preliminary data.</text>
</comment>
<sequence length="207" mass="24371">MWKILICTFFFITINCFQSSAEIINCRYFPYSLSYLPEPIYFCQILNSEIFNGTQISITEIQGLHWFNNTNENVTGIYLHSAPNLNKFPKNLEKFFKNLILIRILGSNLTEISQNDFKVFPKLKYLYLFENKIKIIHEDTFAFNPELKVIDLDGNEISHIDPKSFSNLKNLIELKLIFNVCKIDKRAEIRKEVEELIIKIENGECRN</sequence>
<evidence type="ECO:0000256" key="8">
    <source>
        <dbReference type="ARBA" id="ARBA00022989"/>
    </source>
</evidence>
<evidence type="ECO:0000256" key="2">
    <source>
        <dbReference type="ARBA" id="ARBA00022448"/>
    </source>
</evidence>
<evidence type="ECO:0000256" key="12">
    <source>
        <dbReference type="ARBA" id="ARBA00023303"/>
    </source>
</evidence>
<keyword evidence="9" id="KW-0406">Ion transport</keyword>
<dbReference type="GO" id="GO:0005886">
    <property type="term" value="C:plasma membrane"/>
    <property type="evidence" value="ECO:0007669"/>
    <property type="project" value="UniProtKB-SubCell"/>
</dbReference>
<protein>
    <submittedName>
        <fullName evidence="14">Uncharacterized protein</fullName>
    </submittedName>
</protein>
<keyword evidence="10" id="KW-0472">Membrane</keyword>
<dbReference type="Proteomes" id="UP001107558">
    <property type="component" value="Chromosome 4"/>
</dbReference>
<dbReference type="Gene3D" id="3.80.10.10">
    <property type="entry name" value="Ribonuclease Inhibitor"/>
    <property type="match status" value="1"/>
</dbReference>
<proteinExistence type="predicted"/>
<dbReference type="EMBL" id="JADBJN010000004">
    <property type="protein sequence ID" value="KAG5669034.1"/>
    <property type="molecule type" value="Genomic_DNA"/>
</dbReference>
<reference evidence="14" key="1">
    <citation type="submission" date="2021-03" db="EMBL/GenBank/DDBJ databases">
        <title>Chromosome level genome of the anhydrobiotic midge Polypedilum vanderplanki.</title>
        <authorList>
            <person name="Yoshida Y."/>
            <person name="Kikawada T."/>
            <person name="Gusev O."/>
        </authorList>
    </citation>
    <scope>NUCLEOTIDE SEQUENCE</scope>
    <source>
        <strain evidence="14">NIAS01</strain>
        <tissue evidence="14">Whole body or cell culture</tissue>
    </source>
</reference>
<dbReference type="SMART" id="SM00369">
    <property type="entry name" value="LRR_TYP"/>
    <property type="match status" value="2"/>
</dbReference>
<dbReference type="AlphaFoldDB" id="A0A9J6BH50"/>
<gene>
    <name evidence="14" type="ORF">PVAND_016936</name>
</gene>
<dbReference type="InterPro" id="IPR001611">
    <property type="entry name" value="Leu-rich_rpt"/>
</dbReference>
<evidence type="ECO:0000256" key="11">
    <source>
        <dbReference type="ARBA" id="ARBA00023157"/>
    </source>
</evidence>
<evidence type="ECO:0000313" key="15">
    <source>
        <dbReference type="Proteomes" id="UP001107558"/>
    </source>
</evidence>
<dbReference type="InterPro" id="IPR032675">
    <property type="entry name" value="LRR_dom_sf"/>
</dbReference>
<keyword evidence="2" id="KW-0813">Transport</keyword>
<dbReference type="Pfam" id="PF13855">
    <property type="entry name" value="LRR_8"/>
    <property type="match status" value="1"/>
</dbReference>
<keyword evidence="3" id="KW-1003">Cell membrane</keyword>
<keyword evidence="11" id="KW-1015">Disulfide bond</keyword>
<keyword evidence="8" id="KW-1133">Transmembrane helix</keyword>
<accession>A0A9J6BH50</accession>
<evidence type="ECO:0000256" key="6">
    <source>
        <dbReference type="ARBA" id="ARBA00022729"/>
    </source>
</evidence>
<evidence type="ECO:0000256" key="3">
    <source>
        <dbReference type="ARBA" id="ARBA00022475"/>
    </source>
</evidence>
<dbReference type="OrthoDB" id="7783855at2759"/>
<dbReference type="PROSITE" id="PS51450">
    <property type="entry name" value="LRR"/>
    <property type="match status" value="1"/>
</dbReference>
<dbReference type="InterPro" id="IPR003591">
    <property type="entry name" value="Leu-rich_rpt_typical-subtyp"/>
</dbReference>
<dbReference type="PANTHER" id="PTHR46473:SF10">
    <property type="entry name" value="LD45603P-RELATED"/>
    <property type="match status" value="1"/>
</dbReference>
<evidence type="ECO:0000256" key="4">
    <source>
        <dbReference type="ARBA" id="ARBA00022614"/>
    </source>
</evidence>
<keyword evidence="5" id="KW-0812">Transmembrane</keyword>
<name>A0A9J6BH50_POLVA</name>
<dbReference type="PANTHER" id="PTHR46473">
    <property type="entry name" value="GH08155P"/>
    <property type="match status" value="1"/>
</dbReference>
<keyword evidence="12" id="KW-0407">Ion channel</keyword>
<evidence type="ECO:0000256" key="10">
    <source>
        <dbReference type="ARBA" id="ARBA00023136"/>
    </source>
</evidence>
<keyword evidence="4" id="KW-0433">Leucine-rich repeat</keyword>
<dbReference type="SUPFAM" id="SSF52058">
    <property type="entry name" value="L domain-like"/>
    <property type="match status" value="1"/>
</dbReference>
<dbReference type="InterPro" id="IPR051432">
    <property type="entry name" value="KCNMA1_auxiliary"/>
</dbReference>
<organism evidence="14 15">
    <name type="scientific">Polypedilum vanderplanki</name>
    <name type="common">Sleeping chironomid midge</name>
    <dbReference type="NCBI Taxonomy" id="319348"/>
    <lineage>
        <taxon>Eukaryota</taxon>
        <taxon>Metazoa</taxon>
        <taxon>Ecdysozoa</taxon>
        <taxon>Arthropoda</taxon>
        <taxon>Hexapoda</taxon>
        <taxon>Insecta</taxon>
        <taxon>Pterygota</taxon>
        <taxon>Neoptera</taxon>
        <taxon>Endopterygota</taxon>
        <taxon>Diptera</taxon>
        <taxon>Nematocera</taxon>
        <taxon>Chironomoidea</taxon>
        <taxon>Chironomidae</taxon>
        <taxon>Chironominae</taxon>
        <taxon>Polypedilum</taxon>
        <taxon>Polypedilum</taxon>
    </lineage>
</organism>
<keyword evidence="7" id="KW-0677">Repeat</keyword>
<evidence type="ECO:0000256" key="13">
    <source>
        <dbReference type="SAM" id="SignalP"/>
    </source>
</evidence>
<evidence type="ECO:0000256" key="1">
    <source>
        <dbReference type="ARBA" id="ARBA00004162"/>
    </source>
</evidence>
<evidence type="ECO:0000256" key="9">
    <source>
        <dbReference type="ARBA" id="ARBA00023065"/>
    </source>
</evidence>
<keyword evidence="15" id="KW-1185">Reference proteome</keyword>
<dbReference type="GO" id="GO:0034220">
    <property type="term" value="P:monoatomic ion transmembrane transport"/>
    <property type="evidence" value="ECO:0007669"/>
    <property type="project" value="UniProtKB-KW"/>
</dbReference>
<keyword evidence="6 13" id="KW-0732">Signal</keyword>
<evidence type="ECO:0000313" key="14">
    <source>
        <dbReference type="EMBL" id="KAG5669034.1"/>
    </source>
</evidence>
<evidence type="ECO:0000256" key="7">
    <source>
        <dbReference type="ARBA" id="ARBA00022737"/>
    </source>
</evidence>
<comment type="subcellular location">
    <subcellularLocation>
        <location evidence="1">Cell membrane</location>
        <topology evidence="1">Single-pass membrane protein</topology>
    </subcellularLocation>
</comment>
<feature type="chain" id="PRO_5039921935" evidence="13">
    <location>
        <begin position="22"/>
        <end position="207"/>
    </location>
</feature>
<evidence type="ECO:0000256" key="5">
    <source>
        <dbReference type="ARBA" id="ARBA00022692"/>
    </source>
</evidence>
<feature type="signal peptide" evidence="13">
    <location>
        <begin position="1"/>
        <end position="21"/>
    </location>
</feature>